<dbReference type="PANTHER" id="PTHR30290:SF9">
    <property type="entry name" value="OLIGOPEPTIDE-BINDING PROTEIN APPA"/>
    <property type="match status" value="1"/>
</dbReference>
<dbReference type="Pfam" id="PF00496">
    <property type="entry name" value="SBP_bac_5"/>
    <property type="match status" value="1"/>
</dbReference>
<dbReference type="InterPro" id="IPR030678">
    <property type="entry name" value="Peptide/Ni-bd"/>
</dbReference>
<accession>A0ABQ5Q415</accession>
<dbReference type="Gene3D" id="3.40.190.10">
    <property type="entry name" value="Periplasmic binding protein-like II"/>
    <property type="match status" value="1"/>
</dbReference>
<dbReference type="PANTHER" id="PTHR30290">
    <property type="entry name" value="PERIPLASMIC BINDING COMPONENT OF ABC TRANSPORTER"/>
    <property type="match status" value="1"/>
</dbReference>
<dbReference type="EMBL" id="BSDD01000001">
    <property type="protein sequence ID" value="GLH69165.1"/>
    <property type="molecule type" value="Genomic_DNA"/>
</dbReference>
<evidence type="ECO:0000256" key="3">
    <source>
        <dbReference type="ARBA" id="ARBA00022729"/>
    </source>
</evidence>
<dbReference type="Proteomes" id="UP001165089">
    <property type="component" value="Unassembled WGS sequence"/>
</dbReference>
<evidence type="ECO:0000259" key="4">
    <source>
        <dbReference type="Pfam" id="PF00496"/>
    </source>
</evidence>
<reference evidence="5 6" key="1">
    <citation type="journal article" date="2023" name="Antonie Van Leeuwenhoek">
        <title>Mesoterricola silvestris gen. nov., sp. nov., Mesoterricola sediminis sp. nov., Geothrix oryzae sp. nov., Geothrix edaphica sp. nov., Geothrix rubra sp. nov., and Geothrix limicola sp. nov., six novel members of Acidobacteriota isolated from soils.</title>
        <authorList>
            <person name="Itoh H."/>
            <person name="Sugisawa Y."/>
            <person name="Mise K."/>
            <person name="Xu Z."/>
            <person name="Kuniyasu M."/>
            <person name="Ushijima N."/>
            <person name="Kawano K."/>
            <person name="Kobayashi E."/>
            <person name="Shiratori Y."/>
            <person name="Masuda Y."/>
            <person name="Senoo K."/>
        </authorList>
    </citation>
    <scope>NUCLEOTIDE SEQUENCE [LARGE SCALE GENOMIC DNA]</scope>
    <source>
        <strain evidence="5 6">Red803</strain>
    </source>
</reference>
<dbReference type="InterPro" id="IPR000914">
    <property type="entry name" value="SBP_5_dom"/>
</dbReference>
<protein>
    <submittedName>
        <fullName evidence="5">Peptide-binding protein</fullName>
    </submittedName>
</protein>
<evidence type="ECO:0000313" key="5">
    <source>
        <dbReference type="EMBL" id="GLH69165.1"/>
    </source>
</evidence>
<feature type="domain" description="Solute-binding protein family 5" evidence="4">
    <location>
        <begin position="63"/>
        <end position="426"/>
    </location>
</feature>
<dbReference type="InterPro" id="IPR039424">
    <property type="entry name" value="SBP_5"/>
</dbReference>
<proteinExistence type="inferred from homology"/>
<evidence type="ECO:0000256" key="1">
    <source>
        <dbReference type="ARBA" id="ARBA00005695"/>
    </source>
</evidence>
<sequence length="521" mass="58386">MRPGILSALCLAAILRATDPISIALDKPVLSLDPLLLAREVEVQVVDLVFDRLVAIDEHGNYLPEMLESWEISKDGRNVLLKLRPGLTWQDGSPVEAEDVVATWRMLSLPAVRKVFDLVGVRTLDSVVAEGPLRIRIRLRQPRATLLADLYNFQPVPRKLYHLGADPFQNPLNYAPVGSGPYRVLPGATSRDIQIERWPGYRGPHPGRWDRFHFRVQPPDAADYLRQIRAGEYHFADLDWFHHYLLRQGALGTPGLQALSAPTASYDTFWLDCDPARSLLGDKRLRRALAELQPLDFLLAQRQLHPARLATSLWSPLSWAYEAVPQTLPKLDRARALLDAAGWHPGPDGVRRNANGRPLRLVMYATRGYSRLDAAEAFAALAKKASIDLDLRRVGIDEVLARAAKGEGDLWAYGWNTSLDPDAEAPLFTSEGIQGGTNVTRYHNPEVDRLFAAARHEMDAGRRRAMYRRINLLVQSDFPVVQLTYGVAYLAADRRLRGVAFDPLGQSYGYVPGRRGWTLAN</sequence>
<organism evidence="5 6">
    <name type="scientific">Geothrix rubra</name>
    <dbReference type="NCBI Taxonomy" id="2927977"/>
    <lineage>
        <taxon>Bacteria</taxon>
        <taxon>Pseudomonadati</taxon>
        <taxon>Acidobacteriota</taxon>
        <taxon>Holophagae</taxon>
        <taxon>Holophagales</taxon>
        <taxon>Holophagaceae</taxon>
        <taxon>Geothrix</taxon>
    </lineage>
</organism>
<comment type="caution">
    <text evidence="5">The sequence shown here is derived from an EMBL/GenBank/DDBJ whole genome shotgun (WGS) entry which is preliminary data.</text>
</comment>
<name>A0ABQ5Q415_9BACT</name>
<dbReference type="PIRSF" id="PIRSF002741">
    <property type="entry name" value="MppA"/>
    <property type="match status" value="1"/>
</dbReference>
<dbReference type="SUPFAM" id="SSF53850">
    <property type="entry name" value="Periplasmic binding protein-like II"/>
    <property type="match status" value="1"/>
</dbReference>
<dbReference type="RefSeq" id="WP_285722980.1">
    <property type="nucleotide sequence ID" value="NZ_BSDD01000001.1"/>
</dbReference>
<evidence type="ECO:0000313" key="6">
    <source>
        <dbReference type="Proteomes" id="UP001165089"/>
    </source>
</evidence>
<keyword evidence="3" id="KW-0732">Signal</keyword>
<dbReference type="Gene3D" id="3.10.105.10">
    <property type="entry name" value="Dipeptide-binding Protein, Domain 3"/>
    <property type="match status" value="1"/>
</dbReference>
<keyword evidence="2" id="KW-0813">Transport</keyword>
<comment type="similarity">
    <text evidence="1">Belongs to the bacterial solute-binding protein 5 family.</text>
</comment>
<gene>
    <name evidence="5" type="ORF">GETHPA_06980</name>
</gene>
<keyword evidence="6" id="KW-1185">Reference proteome</keyword>
<evidence type="ECO:0000256" key="2">
    <source>
        <dbReference type="ARBA" id="ARBA00022448"/>
    </source>
</evidence>